<name>A0AAV7TS23_PLEWA</name>
<keyword evidence="2" id="KW-1185">Reference proteome</keyword>
<dbReference type="AlphaFoldDB" id="A0AAV7TS23"/>
<comment type="caution">
    <text evidence="1">The sequence shown here is derived from an EMBL/GenBank/DDBJ whole genome shotgun (WGS) entry which is preliminary data.</text>
</comment>
<organism evidence="1 2">
    <name type="scientific">Pleurodeles waltl</name>
    <name type="common">Iberian ribbed newt</name>
    <dbReference type="NCBI Taxonomy" id="8319"/>
    <lineage>
        <taxon>Eukaryota</taxon>
        <taxon>Metazoa</taxon>
        <taxon>Chordata</taxon>
        <taxon>Craniata</taxon>
        <taxon>Vertebrata</taxon>
        <taxon>Euteleostomi</taxon>
        <taxon>Amphibia</taxon>
        <taxon>Batrachia</taxon>
        <taxon>Caudata</taxon>
        <taxon>Salamandroidea</taxon>
        <taxon>Salamandridae</taxon>
        <taxon>Pleurodelinae</taxon>
        <taxon>Pleurodeles</taxon>
    </lineage>
</organism>
<protein>
    <submittedName>
        <fullName evidence="1">Uncharacterized protein</fullName>
    </submittedName>
</protein>
<proteinExistence type="predicted"/>
<dbReference type="EMBL" id="JANPWB010000006">
    <property type="protein sequence ID" value="KAJ1179403.1"/>
    <property type="molecule type" value="Genomic_DNA"/>
</dbReference>
<dbReference type="Proteomes" id="UP001066276">
    <property type="component" value="Chromosome 3_2"/>
</dbReference>
<evidence type="ECO:0000313" key="2">
    <source>
        <dbReference type="Proteomes" id="UP001066276"/>
    </source>
</evidence>
<sequence length="167" mass="18414">MRPLRDRERVPDCHRGSTQITSYQAIVRVVHTNGQHRVATPSGRVELARLGVWCLAKAGTTPQPFQGQTWILVLVEHTVQFPVVGSVFYRCTAPSPYLRATTSGSATNAVRLKPRQTATSNTVPGRQCDRSVRSAICSRIKERTDTVVQFAMSAVASQGDSRPAIRR</sequence>
<gene>
    <name evidence="1" type="ORF">NDU88_004637</name>
</gene>
<accession>A0AAV7TS23</accession>
<evidence type="ECO:0000313" key="1">
    <source>
        <dbReference type="EMBL" id="KAJ1179403.1"/>
    </source>
</evidence>
<reference evidence="1" key="1">
    <citation type="journal article" date="2022" name="bioRxiv">
        <title>Sequencing and chromosome-scale assembly of the giantPleurodeles waltlgenome.</title>
        <authorList>
            <person name="Brown T."/>
            <person name="Elewa A."/>
            <person name="Iarovenko S."/>
            <person name="Subramanian E."/>
            <person name="Araus A.J."/>
            <person name="Petzold A."/>
            <person name="Susuki M."/>
            <person name="Suzuki K.-i.T."/>
            <person name="Hayashi T."/>
            <person name="Toyoda A."/>
            <person name="Oliveira C."/>
            <person name="Osipova E."/>
            <person name="Leigh N.D."/>
            <person name="Simon A."/>
            <person name="Yun M.H."/>
        </authorList>
    </citation>
    <scope>NUCLEOTIDE SEQUENCE</scope>
    <source>
        <strain evidence="1">20211129_DDA</strain>
        <tissue evidence="1">Liver</tissue>
    </source>
</reference>